<proteinExistence type="predicted"/>
<dbReference type="Proteomes" id="UP000014160">
    <property type="component" value="Unassembled WGS sequence"/>
</dbReference>
<organism evidence="4 5">
    <name type="scientific">Enterococcus gilvus ATCC BAA-350</name>
    <dbReference type="NCBI Taxonomy" id="1158614"/>
    <lineage>
        <taxon>Bacteria</taxon>
        <taxon>Bacillati</taxon>
        <taxon>Bacillota</taxon>
        <taxon>Bacilli</taxon>
        <taxon>Lactobacillales</taxon>
        <taxon>Enterococcaceae</taxon>
        <taxon>Enterococcus</taxon>
    </lineage>
</organism>
<evidence type="ECO:0000256" key="2">
    <source>
        <dbReference type="SAM" id="MobiDB-lite"/>
    </source>
</evidence>
<dbReference type="EMBL" id="ASWH01000003">
    <property type="protein sequence ID" value="EOW78386.1"/>
    <property type="molecule type" value="Genomic_DNA"/>
</dbReference>
<dbReference type="Gene3D" id="2.60.40.4270">
    <property type="entry name" value="Listeria-Bacteroides repeat domain"/>
    <property type="match status" value="16"/>
</dbReference>
<gene>
    <name evidence="4" type="ORF">I592_03979</name>
</gene>
<dbReference type="Pfam" id="PF09479">
    <property type="entry name" value="Flg_new"/>
    <property type="match status" value="16"/>
</dbReference>
<evidence type="ECO:0000313" key="4">
    <source>
        <dbReference type="EMBL" id="EOW78386.1"/>
    </source>
</evidence>
<dbReference type="InterPro" id="IPR042229">
    <property type="entry name" value="Listeria/Bacterioides_rpt_sf"/>
</dbReference>
<feature type="region of interest" description="Disordered" evidence="2">
    <location>
        <begin position="32"/>
        <end position="120"/>
    </location>
</feature>
<feature type="signal peptide" evidence="3">
    <location>
        <begin position="1"/>
        <end position="28"/>
    </location>
</feature>
<protein>
    <submittedName>
        <fullName evidence="4">Uncharacterized protein</fullName>
    </submittedName>
</protein>
<feature type="compositionally biased region" description="Low complexity" evidence="2">
    <location>
        <begin position="92"/>
        <end position="104"/>
    </location>
</feature>
<feature type="compositionally biased region" description="Polar residues" evidence="2">
    <location>
        <begin position="33"/>
        <end position="44"/>
    </location>
</feature>
<comment type="subcellular location">
    <subcellularLocation>
        <location evidence="1">Cell envelope</location>
    </subcellularLocation>
</comment>
<dbReference type="RefSeq" id="WP_016250204.1">
    <property type="nucleotide sequence ID" value="NZ_ASWH01000003.1"/>
</dbReference>
<evidence type="ECO:0000313" key="5">
    <source>
        <dbReference type="Proteomes" id="UP000014160"/>
    </source>
</evidence>
<accession>A0ABN0MCR0</accession>
<keyword evidence="5" id="KW-1185">Reference proteome</keyword>
<feature type="chain" id="PRO_5047041142" evidence="3">
    <location>
        <begin position="29"/>
        <end position="1910"/>
    </location>
</feature>
<evidence type="ECO:0000256" key="3">
    <source>
        <dbReference type="SAM" id="SignalP"/>
    </source>
</evidence>
<feature type="compositionally biased region" description="Polar residues" evidence="2">
    <location>
        <begin position="105"/>
        <end position="120"/>
    </location>
</feature>
<keyword evidence="3" id="KW-0732">Signal</keyword>
<dbReference type="InterPro" id="IPR013378">
    <property type="entry name" value="InlB-like_B-rpt"/>
</dbReference>
<feature type="non-terminal residue" evidence="4">
    <location>
        <position position="1910"/>
    </location>
</feature>
<reference evidence="4 5" key="1">
    <citation type="submission" date="2013-03" db="EMBL/GenBank/DDBJ databases">
        <title>The Genome Sequence of Enterococcus gilvus ATCC BAA-350 (PacBio/Illumina hybrid assembly).</title>
        <authorList>
            <consortium name="The Broad Institute Genomics Platform"/>
            <consortium name="The Broad Institute Genome Sequencing Center for Infectious Disease"/>
            <person name="Earl A."/>
            <person name="Russ C."/>
            <person name="Gilmore M."/>
            <person name="Surin D."/>
            <person name="Walker B."/>
            <person name="Young S."/>
            <person name="Zeng Q."/>
            <person name="Gargeya S."/>
            <person name="Fitzgerald M."/>
            <person name="Haas B."/>
            <person name="Abouelleil A."/>
            <person name="Allen A.W."/>
            <person name="Alvarado L."/>
            <person name="Arachchi H.M."/>
            <person name="Berlin A.M."/>
            <person name="Chapman S.B."/>
            <person name="Gainer-Dewar J."/>
            <person name="Goldberg J."/>
            <person name="Griggs A."/>
            <person name="Gujja S."/>
            <person name="Hansen M."/>
            <person name="Howarth C."/>
            <person name="Imamovic A."/>
            <person name="Ireland A."/>
            <person name="Larimer J."/>
            <person name="McCowan C."/>
            <person name="Murphy C."/>
            <person name="Pearson M."/>
            <person name="Poon T.W."/>
            <person name="Priest M."/>
            <person name="Roberts A."/>
            <person name="Saif S."/>
            <person name="Shea T."/>
            <person name="Sisk P."/>
            <person name="Sykes S."/>
            <person name="Wortman J."/>
            <person name="Nusbaum C."/>
            <person name="Birren B."/>
        </authorList>
    </citation>
    <scope>NUCLEOTIDE SEQUENCE [LARGE SCALE GENOMIC DNA]</scope>
    <source>
        <strain evidence="4 5">ATCC BAA-350</strain>
    </source>
</reference>
<dbReference type="NCBIfam" id="TIGR02543">
    <property type="entry name" value="List_Bact_rpt"/>
    <property type="match status" value="8"/>
</dbReference>
<name>A0ABN0MCR0_9ENTE</name>
<comment type="caution">
    <text evidence="4">The sequence shown here is derived from an EMBL/GenBank/DDBJ whole genome shotgun (WGS) entry which is preliminary data.</text>
</comment>
<evidence type="ECO:0000256" key="1">
    <source>
        <dbReference type="ARBA" id="ARBA00004196"/>
    </source>
</evidence>
<sequence>MKKTKFSMLSTLAILTMSIVLQPIAVFAETPDSESNQMETTRFTTDLREKTDNQIDSSENIEKEHNESSSNMDQQEKSNETGDSYTAKNGDESSSIESQSETVSNPKITYNANGGTNSGTVKNDQIALNGTYTVGAVGTGTGELNFTAPDPKKQIFDGWNTDPNGSGDSYSAGQVVASWPYSEDTILYAQWATASTLSFNLNGAKGNSAPNSQFEKLGTVIKIPEIPSGLTASTANTTISGVWNTKADGTGTDYSPGSNYAFTADNMTLYLKIVANPADAEPILTFNLNGGSTTDSDLTNGIKTNADKSYTLTLPTSTPVRGGYKFNTWKINGSNYAAGSTVQIKYSTVAVAQWGPMQSVNYQQGLPIGSTDSVSNMPSNTRVAADGNWYTVPSNIPTRTSTDGKVYTFSHWRLDNSVDVYPGGRWRTNKSPSSWNFVAIWTSYDPVSQWTVSLNSNGATGGSAPYKYTNVSKGDSILIPGKGSLTKNNSTFVGWSDGTNIYYEGDSYKPTKDTTLVAQWSINGTQGTLKFLTQAKSGSNPAAVTDSSGTTITLPDIPLDNTAPSEGYVFWGWSSNKNASVPDYYAGNKYTLSSGVNTLYGVWTPTLSEYWTQIKVNKNGADGELPSGITSNNVYPLTSASEQYLFVVPEVTRTGYKLVGWTYSKDDKTYQPNDKILLGNLATTKNPGTLTAQWEAINYKISYDKGDATSGSVPDTGTTTVAYNKSYTLLENKGNLSKDGYTFIGWTDGSSIYTPGQNMSPDKDVVFKPAWKKNPSGGGSGTTGTVNIMYVALESGVTGDLPDSVSIKGNYTTSYTVSEPEANFSYPGYSFVGWYLLDSKGKEVDYSPGSTFIVGNDNLIFYAKWKKQAVIPENSYVVSFNGNGNTSGLVPNDLYVGKGKSTTLPNENTLVNKQYKDNNASTGTINTNDYIFVGWSKNKNAHAGDSDVLSKGASITPTTDEVYYAIWDLEAKDITLAYDGNGNTGGTPPSDMIEQRYTEKTIDGSNQGADLTKAIVESGQLVTYVFAGWNTQADGKGKDYFSGSIFNFSQNLKLYAKWIPTESTLKSRIIYLGNGNTSGDYIRYDDTDATSYTIKDNGNMAKNGYIFNGWNTQADGKGNTYNAGDSINTVDHDSLVLYAQWIKSEDGINVIYNGNGNTSGSLPKSFNGPKGSNVTLASSSDVSTLGLKKTGYMFAGWAKNVLGTGTQYVAGQTYPFNENTILYAIWAEDGNYIATPSSITYHPNYVGSAGTYDVKGYVDSTAAVDGSSVLHGHKVVAKEKNGGAYLGEDYSVASYTTTGLSSRSNYAFAGWSTDPKATEPMYSAQQVINLNTTDLNLYAVWTPGTYQIIYDKNASDATESMNNQIVTYDSETSLTLNKYIRPGYTFSGWNTKADGSGTPYTDGQSILNLVETGGSQKLYAQWKVNDYEVAFDKNATEATGTMSNQTFVYDKEQELTANAYARPGYTFSGWNTKADGTGTTYNNKQSVKNLTTKSGDIVTLYAQWKANGYEVAFDKNATEATGSMSNQAFVYDKEQGLTANAYARPGYTFSGWNTKADGTGTTYNDKQSVKNLTTKSGDTVTLYAQWLGNESNNILFDLNAGGDTSAATDQTTITNLATGSTYDLSKGIKDATRKGYAFTGWFTSATGTDKMPNSLVVPNGNTTYYAQWKANDYEVAFDKNATEATGTMSNQAFVYDKEQGLTANAYARPGYTFSGWNTKADGTGTTYNDKQSVKNLTTKSGDTVTLYAQWLGNESNNILFDLNAGGDTSAATDQTTITNLATGSTYDLSKGIKDATRKGYAFTGWFTSETGTDKMPNSLVVPNGNTTYYAQWKANDYEVAFDKNATEATGTMSNQAFVYDKEQGLTANAYARPGYTFSGWNTKADGTGTTYNNKQSVKNLTTKSGDTVTL</sequence>